<name>A0AAV9W541_9PEZI</name>
<keyword evidence="3" id="KW-1185">Reference proteome</keyword>
<protein>
    <submittedName>
        <fullName evidence="2">Uncharacterized protein</fullName>
    </submittedName>
</protein>
<evidence type="ECO:0000313" key="2">
    <source>
        <dbReference type="EMBL" id="KAK6501470.1"/>
    </source>
</evidence>
<keyword evidence="1" id="KW-0732">Signal</keyword>
<organism evidence="2 3">
    <name type="scientific">Arthrobotrys musiformis</name>
    <dbReference type="NCBI Taxonomy" id="47236"/>
    <lineage>
        <taxon>Eukaryota</taxon>
        <taxon>Fungi</taxon>
        <taxon>Dikarya</taxon>
        <taxon>Ascomycota</taxon>
        <taxon>Pezizomycotina</taxon>
        <taxon>Orbiliomycetes</taxon>
        <taxon>Orbiliales</taxon>
        <taxon>Orbiliaceae</taxon>
        <taxon>Arthrobotrys</taxon>
    </lineage>
</organism>
<dbReference type="EMBL" id="JAVHJL010000006">
    <property type="protein sequence ID" value="KAK6501470.1"/>
    <property type="molecule type" value="Genomic_DNA"/>
</dbReference>
<accession>A0AAV9W541</accession>
<feature type="signal peptide" evidence="1">
    <location>
        <begin position="1"/>
        <end position="20"/>
    </location>
</feature>
<proteinExistence type="predicted"/>
<dbReference type="AlphaFoldDB" id="A0AAV9W541"/>
<evidence type="ECO:0000313" key="3">
    <source>
        <dbReference type="Proteomes" id="UP001370758"/>
    </source>
</evidence>
<feature type="chain" id="PRO_5043709898" evidence="1">
    <location>
        <begin position="21"/>
        <end position="450"/>
    </location>
</feature>
<gene>
    <name evidence="2" type="ORF">TWF481_009308</name>
</gene>
<evidence type="ECO:0000256" key="1">
    <source>
        <dbReference type="SAM" id="SignalP"/>
    </source>
</evidence>
<dbReference type="Proteomes" id="UP001370758">
    <property type="component" value="Unassembled WGS sequence"/>
</dbReference>
<comment type="caution">
    <text evidence="2">The sequence shown here is derived from an EMBL/GenBank/DDBJ whole genome shotgun (WGS) entry which is preliminary data.</text>
</comment>
<sequence length="450" mass="50384">MATKASAFALLMLLAYPAYSFRIAFYDPSVPGGPLDFKKVAHTSFECNTIPRNKITGEQKVDEIVVQIESTTDAMIAFYAVSNNPNDAPCAKQNLQIVAVFHRDMKANTDQFFTPIWPKLLYFRRIQKGSIEWVGLNGPLRNPGDVMNRSASGWLVEKKEIETRQSRDIDPSILQLVQQNAPRQQEPEGPQLGQNTNFNAPTMAPVNQAQPRVGLQIPPDSIRLSSTLSGYNVLKEQVSRLANHYKTDREVLKTNPELELDWKELEPLALQLANERQLADDKYIDSLGPQGFTAYLKELGGYQATIGQKGGYMTVPPGIRHRFSAKRLNRLGFNVIPKEELKGEIARQRNPQGYSRRFAGIGRGSLIGGIVPTISDWEETGGMMSLNPQVQSPRRVTVIDDDNGVIKTTPDTTDLNGDLQGFLTREELRIAADEAVKHMKEQRRNQPNQI</sequence>
<reference evidence="2 3" key="1">
    <citation type="submission" date="2023-08" db="EMBL/GenBank/DDBJ databases">
        <authorList>
            <person name="Palmer J.M."/>
        </authorList>
    </citation>
    <scope>NUCLEOTIDE SEQUENCE [LARGE SCALE GENOMIC DNA]</scope>
    <source>
        <strain evidence="2 3">TWF481</strain>
    </source>
</reference>